<name>A0A9P6ML79_9FUNG</name>
<reference evidence="3" key="1">
    <citation type="journal article" date="2020" name="Fungal Divers.">
        <title>Resolving the Mortierellaceae phylogeny through synthesis of multi-gene phylogenetics and phylogenomics.</title>
        <authorList>
            <person name="Vandepol N."/>
            <person name="Liber J."/>
            <person name="Desiro A."/>
            <person name="Na H."/>
            <person name="Kennedy M."/>
            <person name="Barry K."/>
            <person name="Grigoriev I.V."/>
            <person name="Miller A.N."/>
            <person name="O'Donnell K."/>
            <person name="Stajich J.E."/>
            <person name="Bonito G."/>
        </authorList>
    </citation>
    <scope>NUCLEOTIDE SEQUENCE</scope>
    <source>
        <strain evidence="3">MES-2147</strain>
    </source>
</reference>
<comment type="caution">
    <text evidence="3">The sequence shown here is derived from an EMBL/GenBank/DDBJ whole genome shotgun (WGS) entry which is preliminary data.</text>
</comment>
<sequence>MNVISQAFRTKSSSEIITIPTRYDSKNRQRVVRWRDIQQYFVSAKGILNGKDAVLFLTDDNLEDLVPLRIAHHPDVVLEVLVADSEQGESNSTSMDLTSTRALTSSNGTSNGYGSMTRNAVALRITEIDDDNQALVIHSSSLPSESEVSLHTNSQLYNTNSHQAVALPRSSPASNASQFIDGRLQRLQLEMDDNNMVQQEQLRQLKEQTQQMQRQMDEVLQQTQQTQHTQQQLQQQLHQQLEQQLQHQLQQHIDEIPQKIQPSEQQIDEIKQQMERAQRQLQKQLDEIPQKIQQFEQQTQQQARQQIEEIFLQAQHSQQRTQQPLRQAQEHVSSTFIQETISQQILIQFRVQALLNASILDLPIPRLFIVLPIHTDLRSLQFRLYFLCECGTHTMFKDLKKTHVVHVTNHDGYDLNRPTELFDKYGSHILTMMYMVKYGAMATGLVVPPLAQFKYVEGADENLGYLGFVKKNFSRLVDDTIAYLEGTIQDTDSNKDLTSAWDWNFADLTDLKSYLEVKEDESASGDLWRMTTQERRCAWVCKEHLREYHERTAQHLKDIVNTNGGTYSETPSKLEIGITTDAVTKRYGGTTTWMFRIQCLNNMWSFLVYDPTSRSHQSTTGIPVDFYDKESVILDFKQFSLKISASKGQVHNVVMAIERLGDLTLNDLELIQQCHFTQLTINHTPQKLNEDRLVNILQQSPKLKKLYIGCHAIRSLAVINLVISSREKIIQSGGSTALSTFELMDEELVNFDIYKPYDDHNHITTTVTFSKTSAAFDMETRINVGDQPPIPEENQISAFFRQYGWSINALNASWNFSDHLATLLANATLERESRLTDLVLSTSPLTTIGLDAIDRVIRLSHSLCYLWLIFDGLEEEARLGKAEFLLGRYGERLNGLSLHGKSIQNWLPRLAKAFPTRNMLPALEALLVGCDSRSDFPRVCVPWIVSMVSSSADGPFSENSQRTMNPSTTLACLKHIELSGSTLHPKDWETLIKAIDFTELEEMYVNDTNFSLPQMDLMMHCIIDGAISVPLKYLDLTCSDLLMYIGADRNALRARIHQAAPEVVTIRGL</sequence>
<feature type="region of interest" description="Disordered" evidence="2">
    <location>
        <begin position="88"/>
        <end position="111"/>
    </location>
</feature>
<proteinExistence type="predicted"/>
<keyword evidence="1" id="KW-0175">Coiled coil</keyword>
<evidence type="ECO:0000313" key="4">
    <source>
        <dbReference type="Proteomes" id="UP000749646"/>
    </source>
</evidence>
<feature type="compositionally biased region" description="Polar residues" evidence="2">
    <location>
        <begin position="88"/>
        <end position="103"/>
    </location>
</feature>
<evidence type="ECO:0000313" key="3">
    <source>
        <dbReference type="EMBL" id="KAG0007035.1"/>
    </source>
</evidence>
<dbReference type="Proteomes" id="UP000749646">
    <property type="component" value="Unassembled WGS sequence"/>
</dbReference>
<feature type="coiled-coil region" evidence="1">
    <location>
        <begin position="260"/>
        <end position="298"/>
    </location>
</feature>
<keyword evidence="4" id="KW-1185">Reference proteome</keyword>
<organism evidence="3 4">
    <name type="scientific">Modicella reniformis</name>
    <dbReference type="NCBI Taxonomy" id="1440133"/>
    <lineage>
        <taxon>Eukaryota</taxon>
        <taxon>Fungi</taxon>
        <taxon>Fungi incertae sedis</taxon>
        <taxon>Mucoromycota</taxon>
        <taxon>Mortierellomycotina</taxon>
        <taxon>Mortierellomycetes</taxon>
        <taxon>Mortierellales</taxon>
        <taxon>Mortierellaceae</taxon>
        <taxon>Modicella</taxon>
    </lineage>
</organism>
<evidence type="ECO:0000256" key="1">
    <source>
        <dbReference type="SAM" id="Coils"/>
    </source>
</evidence>
<protein>
    <submittedName>
        <fullName evidence="3">Uncharacterized protein</fullName>
    </submittedName>
</protein>
<accession>A0A9P6ML79</accession>
<feature type="coiled-coil region" evidence="1">
    <location>
        <begin position="195"/>
        <end position="236"/>
    </location>
</feature>
<dbReference type="AlphaFoldDB" id="A0A9P6ML79"/>
<gene>
    <name evidence="3" type="ORF">BGZ65_011769</name>
</gene>
<evidence type="ECO:0000256" key="2">
    <source>
        <dbReference type="SAM" id="MobiDB-lite"/>
    </source>
</evidence>
<dbReference type="OrthoDB" id="2449176at2759"/>
<dbReference type="EMBL" id="JAAAHW010000021">
    <property type="protein sequence ID" value="KAG0007035.1"/>
    <property type="molecule type" value="Genomic_DNA"/>
</dbReference>